<dbReference type="AlphaFoldDB" id="A0AAD8A9P9"/>
<name>A0AAD8A9P9_DIPPU</name>
<evidence type="ECO:0000313" key="2">
    <source>
        <dbReference type="Proteomes" id="UP001233999"/>
    </source>
</evidence>
<dbReference type="Proteomes" id="UP001233999">
    <property type="component" value="Unassembled WGS sequence"/>
</dbReference>
<feature type="non-terminal residue" evidence="1">
    <location>
        <position position="1"/>
    </location>
</feature>
<sequence length="93" mass="11031">DATTSSPPLSPPRPGSPLCLFYFSHPFRVAGPEENPETMSRRRRAALETVVNKRRQMLVHRKKSAHLKRRIWRKYLREPFWDLKTYLFVHNAT</sequence>
<comment type="caution">
    <text evidence="1">The sequence shown here is derived from an EMBL/GenBank/DDBJ whole genome shotgun (WGS) entry which is preliminary data.</text>
</comment>
<organism evidence="1 2">
    <name type="scientific">Diploptera punctata</name>
    <name type="common">Pacific beetle cockroach</name>
    <dbReference type="NCBI Taxonomy" id="6984"/>
    <lineage>
        <taxon>Eukaryota</taxon>
        <taxon>Metazoa</taxon>
        <taxon>Ecdysozoa</taxon>
        <taxon>Arthropoda</taxon>
        <taxon>Hexapoda</taxon>
        <taxon>Insecta</taxon>
        <taxon>Pterygota</taxon>
        <taxon>Neoptera</taxon>
        <taxon>Polyneoptera</taxon>
        <taxon>Dictyoptera</taxon>
        <taxon>Blattodea</taxon>
        <taxon>Blaberoidea</taxon>
        <taxon>Blaberidae</taxon>
        <taxon>Diplopterinae</taxon>
        <taxon>Diploptera</taxon>
    </lineage>
</organism>
<dbReference type="EMBL" id="JASPKZ010002692">
    <property type="protein sequence ID" value="KAJ9595101.1"/>
    <property type="molecule type" value="Genomic_DNA"/>
</dbReference>
<evidence type="ECO:0000313" key="1">
    <source>
        <dbReference type="EMBL" id="KAJ9595101.1"/>
    </source>
</evidence>
<proteinExistence type="predicted"/>
<protein>
    <submittedName>
        <fullName evidence="1">Uncharacterized protein</fullName>
    </submittedName>
</protein>
<reference evidence="1" key="1">
    <citation type="journal article" date="2023" name="IScience">
        <title>Live-bearing cockroach genome reveals convergent evolutionary mechanisms linked to viviparity in insects and beyond.</title>
        <authorList>
            <person name="Fouks B."/>
            <person name="Harrison M.C."/>
            <person name="Mikhailova A.A."/>
            <person name="Marchal E."/>
            <person name="English S."/>
            <person name="Carruthers M."/>
            <person name="Jennings E.C."/>
            <person name="Chiamaka E.L."/>
            <person name="Frigard R.A."/>
            <person name="Pippel M."/>
            <person name="Attardo G.M."/>
            <person name="Benoit J.B."/>
            <person name="Bornberg-Bauer E."/>
            <person name="Tobe S.S."/>
        </authorList>
    </citation>
    <scope>NUCLEOTIDE SEQUENCE</scope>
    <source>
        <strain evidence="1">Stay&amp;Tobe</strain>
    </source>
</reference>
<reference evidence="1" key="2">
    <citation type="submission" date="2023-05" db="EMBL/GenBank/DDBJ databases">
        <authorList>
            <person name="Fouks B."/>
        </authorList>
    </citation>
    <scope>NUCLEOTIDE SEQUENCE</scope>
    <source>
        <strain evidence="1">Stay&amp;Tobe</strain>
        <tissue evidence="1">Testes</tissue>
    </source>
</reference>
<feature type="non-terminal residue" evidence="1">
    <location>
        <position position="93"/>
    </location>
</feature>
<accession>A0AAD8A9P9</accession>
<gene>
    <name evidence="1" type="ORF">L9F63_013576</name>
</gene>
<keyword evidence="2" id="KW-1185">Reference proteome</keyword>